<keyword evidence="4" id="KW-1185">Reference proteome</keyword>
<dbReference type="InterPro" id="IPR038610">
    <property type="entry name" value="FliK-like_C_sf"/>
</dbReference>
<dbReference type="EMBL" id="CP009455">
    <property type="protein sequence ID" value="AIR90105.1"/>
    <property type="molecule type" value="Genomic_DNA"/>
</dbReference>
<keyword evidence="3" id="KW-0969">Cilium</keyword>
<feature type="region of interest" description="Disordered" evidence="1">
    <location>
        <begin position="410"/>
        <end position="429"/>
    </location>
</feature>
<feature type="compositionally biased region" description="Basic and acidic residues" evidence="1">
    <location>
        <begin position="411"/>
        <end position="429"/>
    </location>
</feature>
<accession>A0A089WLE6</accession>
<dbReference type="Proteomes" id="UP000029493">
    <property type="component" value="Chromosome"/>
</dbReference>
<sequence length="519" mass="54407">MTEINSLAPLLPSGAAGAKPAASGEVLRLTQPQGELLPPGTTAQADVLSVRQAGQDFQMLLRLTLANGNQANVQATASQPLPPGSQVTVSQPYSSQLALLSQSLGSDKLAALTRLDSRDTPPGTLLQGKVLTTQALPQVAGQAAVYRSLVSLLNTPQAGATLSIDSPRPLAVGSLLSARVEGDQSLRFVPLSGRQEQLAVTQQLLSQQGRQASLTGVLDALLRLPSDTTSSELRSAAERLLAGLPDIRQLGDAKAVAQALSNSGSFFEARLIAGQPVATDLKANLLQLVGHTSLATGNAPFNPASSALAATLPALPGLARAALGMLGNAAPRNPSGGFPLPARLLQGLAGEGDVQQLLRLAAAAIARLQSHQLGSLQQSGIDQNGNLQTTWQTELALRSGQEFVPVQVKLQRQDASEPDSERAPAARETPEPLWRIELAFDLHPLGPLQVLAQLSQGQLSGQLWAERPATAQLLDSQLDALRERLLDRGLQVGELASHPGTPPLGPRTRLEQRWVDENA</sequence>
<dbReference type="OrthoDB" id="6113047at2"/>
<name>A0A089WLE6_9PSED</name>
<dbReference type="Gene3D" id="3.30.750.140">
    <property type="match status" value="1"/>
</dbReference>
<dbReference type="InterPro" id="IPR021136">
    <property type="entry name" value="Flagellar_hook_control-like_C"/>
</dbReference>
<evidence type="ECO:0000313" key="4">
    <source>
        <dbReference type="Proteomes" id="UP000029493"/>
    </source>
</evidence>
<evidence type="ECO:0000256" key="1">
    <source>
        <dbReference type="SAM" id="MobiDB-lite"/>
    </source>
</evidence>
<evidence type="ECO:0000313" key="3">
    <source>
        <dbReference type="EMBL" id="AIR90105.1"/>
    </source>
</evidence>
<dbReference type="eggNOG" id="ENOG5033C35">
    <property type="taxonomic scope" value="Bacteria"/>
</dbReference>
<proteinExistence type="predicted"/>
<keyword evidence="3" id="KW-0966">Cell projection</keyword>
<dbReference type="Pfam" id="PF02120">
    <property type="entry name" value="Flg_hook"/>
    <property type="match status" value="1"/>
</dbReference>
<dbReference type="AlphaFoldDB" id="A0A089WLE6"/>
<dbReference type="KEGG" id="psw:LK03_12725"/>
<dbReference type="RefSeq" id="WP_038412721.1">
    <property type="nucleotide sequence ID" value="NZ_CP009455.1"/>
</dbReference>
<reference evidence="3 4" key="1">
    <citation type="submission" date="2014-09" db="EMBL/GenBank/DDBJ databases">
        <authorList>
            <person name="Chan K.-G."/>
        </authorList>
    </citation>
    <scope>NUCLEOTIDE SEQUENCE [LARGE SCALE GENOMIC DNA]</scope>
    <source>
        <strain evidence="3 4">ND07</strain>
    </source>
</reference>
<feature type="compositionally biased region" description="Basic and acidic residues" evidence="1">
    <location>
        <begin position="508"/>
        <end position="519"/>
    </location>
</feature>
<protein>
    <submittedName>
        <fullName evidence="3">Flagellar hook-length control protein FliK</fullName>
    </submittedName>
</protein>
<dbReference type="CDD" id="cd17470">
    <property type="entry name" value="T3SS_Flik_C"/>
    <property type="match status" value="1"/>
</dbReference>
<gene>
    <name evidence="3" type="ORF">LK03_12725</name>
</gene>
<organism evidence="3 4">
    <name type="scientific">Pseudomonas cremoricolorata</name>
    <dbReference type="NCBI Taxonomy" id="157783"/>
    <lineage>
        <taxon>Bacteria</taxon>
        <taxon>Pseudomonadati</taxon>
        <taxon>Pseudomonadota</taxon>
        <taxon>Gammaproteobacteria</taxon>
        <taxon>Pseudomonadales</taxon>
        <taxon>Pseudomonadaceae</taxon>
        <taxon>Pseudomonas</taxon>
    </lineage>
</organism>
<dbReference type="STRING" id="157783.LK03_12725"/>
<feature type="domain" description="Flagellar hook-length control protein-like C-terminal" evidence="2">
    <location>
        <begin position="428"/>
        <end position="500"/>
    </location>
</feature>
<feature type="region of interest" description="Disordered" evidence="1">
    <location>
        <begin position="493"/>
        <end position="519"/>
    </location>
</feature>
<keyword evidence="3" id="KW-0282">Flagellum</keyword>
<evidence type="ECO:0000259" key="2">
    <source>
        <dbReference type="Pfam" id="PF02120"/>
    </source>
</evidence>